<accession>X1GUP3</accession>
<proteinExistence type="predicted"/>
<keyword evidence="1" id="KW-0472">Membrane</keyword>
<dbReference type="AlphaFoldDB" id="X1GUP3"/>
<evidence type="ECO:0000313" key="2">
    <source>
        <dbReference type="EMBL" id="GAH45324.1"/>
    </source>
</evidence>
<name>X1GUP3_9ZZZZ</name>
<keyword evidence="1" id="KW-1133">Transmembrane helix</keyword>
<keyword evidence="1" id="KW-0812">Transmembrane</keyword>
<gene>
    <name evidence="2" type="ORF">S03H2_21557</name>
</gene>
<comment type="caution">
    <text evidence="2">The sequence shown here is derived from an EMBL/GenBank/DDBJ whole genome shotgun (WGS) entry which is preliminary data.</text>
</comment>
<sequence length="62" mass="7391">MILDIISSGLLAVILYFILFIVRKIICIDEKIIKIKDNDLPHLFKYTYRNWKAIKKLKKRLG</sequence>
<feature type="transmembrane region" description="Helical" evidence="1">
    <location>
        <begin position="6"/>
        <end position="26"/>
    </location>
</feature>
<protein>
    <submittedName>
        <fullName evidence="2">Uncharacterized protein</fullName>
    </submittedName>
</protein>
<reference evidence="2" key="1">
    <citation type="journal article" date="2014" name="Front. Microbiol.">
        <title>High frequency of phylogenetically diverse reductive dehalogenase-homologous genes in deep subseafloor sedimentary metagenomes.</title>
        <authorList>
            <person name="Kawai M."/>
            <person name="Futagami T."/>
            <person name="Toyoda A."/>
            <person name="Takaki Y."/>
            <person name="Nishi S."/>
            <person name="Hori S."/>
            <person name="Arai W."/>
            <person name="Tsubouchi T."/>
            <person name="Morono Y."/>
            <person name="Uchiyama I."/>
            <person name="Ito T."/>
            <person name="Fujiyama A."/>
            <person name="Inagaki F."/>
            <person name="Takami H."/>
        </authorList>
    </citation>
    <scope>NUCLEOTIDE SEQUENCE</scope>
    <source>
        <strain evidence="2">Expedition CK06-06</strain>
    </source>
</reference>
<dbReference type="EMBL" id="BARU01011490">
    <property type="protein sequence ID" value="GAH45324.1"/>
    <property type="molecule type" value="Genomic_DNA"/>
</dbReference>
<evidence type="ECO:0000256" key="1">
    <source>
        <dbReference type="SAM" id="Phobius"/>
    </source>
</evidence>
<organism evidence="2">
    <name type="scientific">marine sediment metagenome</name>
    <dbReference type="NCBI Taxonomy" id="412755"/>
    <lineage>
        <taxon>unclassified sequences</taxon>
        <taxon>metagenomes</taxon>
        <taxon>ecological metagenomes</taxon>
    </lineage>
</organism>